<dbReference type="GO" id="GO:0005829">
    <property type="term" value="C:cytosol"/>
    <property type="evidence" value="ECO:0007669"/>
    <property type="project" value="TreeGrafter"/>
</dbReference>
<keyword evidence="7" id="KW-1185">Reference proteome</keyword>
<dbReference type="STRING" id="313596.RB2501_06965"/>
<dbReference type="KEGG" id="rbi:RB2501_06965"/>
<evidence type="ECO:0000256" key="3">
    <source>
        <dbReference type="ARBA" id="ARBA00022801"/>
    </source>
</evidence>
<accession>A4CI63</accession>
<dbReference type="eggNOG" id="COG2988">
    <property type="taxonomic scope" value="Bacteria"/>
</dbReference>
<dbReference type="EMBL" id="CP001712">
    <property type="protein sequence ID" value="EAR16621.1"/>
    <property type="molecule type" value="Genomic_DNA"/>
</dbReference>
<evidence type="ECO:0000259" key="5">
    <source>
        <dbReference type="Pfam" id="PF24827"/>
    </source>
</evidence>
<organism evidence="6 7">
    <name type="scientific">Robiginitalea biformata (strain ATCC BAA-864 / DSM 15991 / KCTC 12146 / HTCC2501)</name>
    <dbReference type="NCBI Taxonomy" id="313596"/>
    <lineage>
        <taxon>Bacteria</taxon>
        <taxon>Pseudomonadati</taxon>
        <taxon>Bacteroidota</taxon>
        <taxon>Flavobacteriia</taxon>
        <taxon>Flavobacteriales</taxon>
        <taxon>Flavobacteriaceae</taxon>
        <taxon>Robiginitalea</taxon>
    </lineage>
</organism>
<keyword evidence="2" id="KW-0479">Metal-binding</keyword>
<dbReference type="Proteomes" id="UP000009049">
    <property type="component" value="Chromosome"/>
</dbReference>
<name>A4CI63_ROBBH</name>
<proteinExistence type="predicted"/>
<dbReference type="RefSeq" id="WP_015753378.1">
    <property type="nucleotide sequence ID" value="NC_013222.1"/>
</dbReference>
<protein>
    <recommendedName>
        <fullName evidence="5">Succinylglutamate desuccinylase/Aspartoacylase catalytic domain-containing protein</fullName>
    </recommendedName>
</protein>
<sequence length="410" mass="46894">MITKTESDAPREIRDTGIRIIGDIRGPEPGATLICFGGIHGNEPAGILALEEVFRQLESAKEPLSAGRFIGVRGNLPALRRSKRYLEQDLNRIWTRTRIGQVCATAPGERSTEEHQLAEILTWLRELLEEEQPPFYFIDLHTTSSPTLPFVTMNDAVINRKFAQLFPVPVILGIEEYLDGPLLSYINELGYVSLGFESGQHQEPSAADSAVDFVRLALIFAGLLSDTGGRETRSRLANLREAAKGDAAFYEVYYRHALQSAREFRMVRGLKSFQPLPGGTLLAHDRDEPVFLKRKGILFMPLYQEQGEEGFFLIRRIAPWALKLSAWLRRFRFQDWLAFLPGIRWADGNTLLVNLRIARFFSKPLFHLLGFRSRHRGRSHLLLTNRERTARNADYRDTFWFSLKRPGRLR</sequence>
<dbReference type="HOGENOM" id="CLU_057850_0_0_10"/>
<dbReference type="PANTHER" id="PTHR15162">
    <property type="entry name" value="ASPARTOACYLASE"/>
    <property type="match status" value="1"/>
</dbReference>
<dbReference type="InterPro" id="IPR055438">
    <property type="entry name" value="AstE_AspA_cat"/>
</dbReference>
<reference evidence="6 7" key="1">
    <citation type="journal article" date="2009" name="J. Bacteriol.">
        <title>Complete genome sequence of Robiginitalea biformata HTCC2501.</title>
        <authorList>
            <person name="Oh H.M."/>
            <person name="Giovannoni S.J."/>
            <person name="Lee K."/>
            <person name="Ferriera S."/>
            <person name="Johnson J."/>
            <person name="Cho J.C."/>
        </authorList>
    </citation>
    <scope>NUCLEOTIDE SEQUENCE [LARGE SCALE GENOMIC DNA]</scope>
    <source>
        <strain evidence="7">ATCC BAA-864 / HTCC2501 / KCTC 12146</strain>
    </source>
</reference>
<dbReference type="InterPro" id="IPR050178">
    <property type="entry name" value="AspA/AstE_fam"/>
</dbReference>
<dbReference type="PANTHER" id="PTHR15162:SF7">
    <property type="entry name" value="SUCCINYLGLUTAMATE DESUCCINYLASE"/>
    <property type="match status" value="1"/>
</dbReference>
<dbReference type="GO" id="GO:0046872">
    <property type="term" value="F:metal ion binding"/>
    <property type="evidence" value="ECO:0007669"/>
    <property type="project" value="UniProtKB-KW"/>
</dbReference>
<gene>
    <name evidence="6" type="ordered locus">RB2501_06965</name>
</gene>
<comment type="cofactor">
    <cofactor evidence="1">
        <name>Zn(2+)</name>
        <dbReference type="ChEBI" id="CHEBI:29105"/>
    </cofactor>
</comment>
<dbReference type="SUPFAM" id="SSF53187">
    <property type="entry name" value="Zn-dependent exopeptidases"/>
    <property type="match status" value="1"/>
</dbReference>
<evidence type="ECO:0000313" key="6">
    <source>
        <dbReference type="EMBL" id="EAR16621.1"/>
    </source>
</evidence>
<evidence type="ECO:0000313" key="7">
    <source>
        <dbReference type="Proteomes" id="UP000009049"/>
    </source>
</evidence>
<keyword evidence="4" id="KW-0862">Zinc</keyword>
<evidence type="ECO:0000256" key="2">
    <source>
        <dbReference type="ARBA" id="ARBA00022723"/>
    </source>
</evidence>
<dbReference type="GO" id="GO:0016788">
    <property type="term" value="F:hydrolase activity, acting on ester bonds"/>
    <property type="evidence" value="ECO:0007669"/>
    <property type="project" value="InterPro"/>
</dbReference>
<dbReference type="AlphaFoldDB" id="A4CI63"/>
<evidence type="ECO:0000256" key="1">
    <source>
        <dbReference type="ARBA" id="ARBA00001947"/>
    </source>
</evidence>
<feature type="domain" description="Succinylglutamate desuccinylase/Aspartoacylase catalytic" evidence="5">
    <location>
        <begin position="30"/>
        <end position="200"/>
    </location>
</feature>
<dbReference type="Pfam" id="PF24827">
    <property type="entry name" value="AstE_AspA_cat"/>
    <property type="match status" value="1"/>
</dbReference>
<dbReference type="Gene3D" id="3.40.630.10">
    <property type="entry name" value="Zn peptidases"/>
    <property type="match status" value="1"/>
</dbReference>
<evidence type="ECO:0000256" key="4">
    <source>
        <dbReference type="ARBA" id="ARBA00022833"/>
    </source>
</evidence>
<keyword evidence="3" id="KW-0378">Hydrolase</keyword>